<gene>
    <name evidence="3" type="ORF">C5Y98_08040</name>
</gene>
<evidence type="ECO:0000313" key="3">
    <source>
        <dbReference type="EMBL" id="PQO38629.1"/>
    </source>
</evidence>
<evidence type="ECO:0000313" key="4">
    <source>
        <dbReference type="Proteomes" id="UP000239388"/>
    </source>
</evidence>
<dbReference type="OrthoDB" id="9789291at2"/>
<dbReference type="Pfam" id="PF06750">
    <property type="entry name" value="A24_N_bact"/>
    <property type="match status" value="1"/>
</dbReference>
<name>A0A2S8G2F4_9BACT</name>
<dbReference type="EMBL" id="PUIB01000011">
    <property type="protein sequence ID" value="PQO38629.1"/>
    <property type="molecule type" value="Genomic_DNA"/>
</dbReference>
<dbReference type="GO" id="GO:0005886">
    <property type="term" value="C:plasma membrane"/>
    <property type="evidence" value="ECO:0007669"/>
    <property type="project" value="TreeGrafter"/>
</dbReference>
<evidence type="ECO:0000256" key="1">
    <source>
        <dbReference type="SAM" id="Phobius"/>
    </source>
</evidence>
<feature type="domain" description="Prepilin peptidase A24 N-terminal" evidence="2">
    <location>
        <begin position="23"/>
        <end position="102"/>
    </location>
</feature>
<organism evidence="3 4">
    <name type="scientific">Blastopirellula marina</name>
    <dbReference type="NCBI Taxonomy" id="124"/>
    <lineage>
        <taxon>Bacteria</taxon>
        <taxon>Pseudomonadati</taxon>
        <taxon>Planctomycetota</taxon>
        <taxon>Planctomycetia</taxon>
        <taxon>Pirellulales</taxon>
        <taxon>Pirellulaceae</taxon>
        <taxon>Blastopirellula</taxon>
    </lineage>
</organism>
<evidence type="ECO:0000259" key="2">
    <source>
        <dbReference type="Pfam" id="PF06750"/>
    </source>
</evidence>
<feature type="transmembrane region" description="Helical" evidence="1">
    <location>
        <begin position="308"/>
        <end position="331"/>
    </location>
</feature>
<proteinExistence type="predicted"/>
<dbReference type="InterPro" id="IPR010627">
    <property type="entry name" value="Prepilin_pept_A24_N"/>
</dbReference>
<reference evidence="3 4" key="1">
    <citation type="submission" date="2018-02" db="EMBL/GenBank/DDBJ databases">
        <title>Comparative genomes isolates from brazilian mangrove.</title>
        <authorList>
            <person name="Araujo J.E."/>
            <person name="Taketani R.G."/>
            <person name="Silva M.C.P."/>
            <person name="Loureco M.V."/>
            <person name="Andreote F.D."/>
        </authorList>
    </citation>
    <scope>NUCLEOTIDE SEQUENCE [LARGE SCALE GENOMIC DNA]</scope>
    <source>
        <strain evidence="3 4">NAP PRIS-MGV</strain>
    </source>
</reference>
<dbReference type="AlphaFoldDB" id="A0A2S8G2F4"/>
<feature type="transmembrane region" description="Helical" evidence="1">
    <location>
        <begin position="92"/>
        <end position="115"/>
    </location>
</feature>
<dbReference type="Proteomes" id="UP000239388">
    <property type="component" value="Unassembled WGS sequence"/>
</dbReference>
<keyword evidence="1" id="KW-0812">Transmembrane</keyword>
<protein>
    <recommendedName>
        <fullName evidence="2">Prepilin peptidase A24 N-terminal domain-containing protein</fullName>
    </recommendedName>
</protein>
<feature type="transmembrane region" description="Helical" evidence="1">
    <location>
        <begin position="277"/>
        <end position="296"/>
    </location>
</feature>
<comment type="caution">
    <text evidence="3">The sequence shown here is derived from an EMBL/GenBank/DDBJ whole genome shotgun (WGS) entry which is preliminary data.</text>
</comment>
<dbReference type="GO" id="GO:0006465">
    <property type="term" value="P:signal peptide processing"/>
    <property type="evidence" value="ECO:0007669"/>
    <property type="project" value="TreeGrafter"/>
</dbReference>
<dbReference type="InterPro" id="IPR050882">
    <property type="entry name" value="Prepilin_peptidase/N-MTase"/>
</dbReference>
<dbReference type="PANTHER" id="PTHR30487:SF0">
    <property type="entry name" value="PREPILIN LEADER PEPTIDASE_N-METHYLTRANSFERASE-RELATED"/>
    <property type="match status" value="1"/>
</dbReference>
<dbReference type="PANTHER" id="PTHR30487">
    <property type="entry name" value="TYPE 4 PREPILIN-LIKE PROTEINS LEADER PEPTIDE-PROCESSING ENZYME"/>
    <property type="match status" value="1"/>
</dbReference>
<feature type="transmembrane region" description="Helical" evidence="1">
    <location>
        <begin position="17"/>
        <end position="38"/>
    </location>
</feature>
<feature type="transmembrane region" description="Helical" evidence="1">
    <location>
        <begin position="239"/>
        <end position="265"/>
    </location>
</feature>
<feature type="transmembrane region" description="Helical" evidence="1">
    <location>
        <begin position="135"/>
        <end position="157"/>
    </location>
</feature>
<sequence>MSLAEQVRLRTMEAMSALWFFSLGATIGSFLNVVAYRLPRRESIVFKRSRCPQCGTQIKGRDNVPIFGWLMLGGRCRACQTPISPRYPIVELITGGLFLTFYFVELISGGANIPVRQPNTFRGVVWIIMYTKWDLVGFYLYHCLTLSVLLSCVLIDIDHQQVRARTRWFVAVMLLVPLWIWPSLIPVPFLADGSQWLSASRFQTGLQYVIGGGLGAALGALSKWAICSERTRVKPPGQVASFLAVVGMALGWQAVIVVTLFGLLLRMFAGAIAGERGLSLPFTVMLFVAFVSHHIVWRWSIEYGSPWWPSHLTSVGGWIGVAVAVITLVLVNRQLTSRTEGLGLEASQIDSIDPDGANVHSVSRFPYVEDR</sequence>
<feature type="transmembrane region" description="Helical" evidence="1">
    <location>
        <begin position="169"/>
        <end position="191"/>
    </location>
</feature>
<keyword evidence="1" id="KW-1133">Transmembrane helix</keyword>
<accession>A0A2S8G2F4</accession>
<keyword evidence="1" id="KW-0472">Membrane</keyword>
<dbReference type="GO" id="GO:0004190">
    <property type="term" value="F:aspartic-type endopeptidase activity"/>
    <property type="evidence" value="ECO:0007669"/>
    <property type="project" value="TreeGrafter"/>
</dbReference>